<sequence>MPQPPSAPPSAPAAQPQCERTIGAARVTLLGTAHVSRVSVAQVSRLIEGGDYDAVAVELCRSRFAALTDPQALAGMDLFSVIRQGRVYMVVANLALAAYQQRLADQFDIEPGAEQRIAVRLAQERGLPVLLIDREIGVTFRRIAARLGWWRRTTLFAGLLTALLSGEKVTADEVERLKEGDVLETAFAEFAQDREDLFVPLIAERDRYMAAKLRLEAQRVGARRVLAVVGAGHLAGIARDLDAAPGDPQACLRDLEQVPPPRRGPSVLPWLVLVLVLGGLAWGFVQSPQLGWDLVLSWVLITGGLCALGTLIAGAHPLTIAAGFLAAPLTTLHPAIGAGMVTGAVELWLRAPSVGDFSRLRTDAATLGGWWRNRVARVFVVFLLSSLGAALGTYVGGVHIAKRLLA</sequence>
<evidence type="ECO:0000256" key="1">
    <source>
        <dbReference type="SAM" id="Phobius"/>
    </source>
</evidence>
<gene>
    <name evidence="2" type="ORF">THSYN_02630</name>
</gene>
<dbReference type="AlphaFoldDB" id="A0A2K8U303"/>
<dbReference type="OrthoDB" id="9809330at2"/>
<feature type="transmembrane region" description="Helical" evidence="1">
    <location>
        <begin position="267"/>
        <end position="285"/>
    </location>
</feature>
<dbReference type="EMBL" id="CP020370">
    <property type="protein sequence ID" value="AUB79966.1"/>
    <property type="molecule type" value="Genomic_DNA"/>
</dbReference>
<dbReference type="Pfam" id="PF01963">
    <property type="entry name" value="TraB_PrgY_gumN"/>
    <property type="match status" value="1"/>
</dbReference>
<keyword evidence="3" id="KW-1185">Reference proteome</keyword>
<dbReference type="PANTHER" id="PTHR21530">
    <property type="entry name" value="PHEROMONE SHUTDOWN PROTEIN"/>
    <property type="match status" value="1"/>
</dbReference>
<keyword evidence="1" id="KW-1133">Transmembrane helix</keyword>
<keyword evidence="1" id="KW-0472">Membrane</keyword>
<keyword evidence="1" id="KW-0812">Transmembrane</keyword>
<name>A0A2K8U303_9GAMM</name>
<dbReference type="Proteomes" id="UP000232638">
    <property type="component" value="Chromosome"/>
</dbReference>
<dbReference type="InterPro" id="IPR005230">
    <property type="entry name" value="TraB_bac"/>
</dbReference>
<dbReference type="RefSeq" id="WP_100917777.1">
    <property type="nucleotide sequence ID" value="NZ_CP020370.1"/>
</dbReference>
<dbReference type="KEGG" id="tsy:THSYN_02630"/>
<proteinExistence type="predicted"/>
<dbReference type="InterPro" id="IPR046345">
    <property type="entry name" value="TraB_PrgY-like"/>
</dbReference>
<organism evidence="2 3">
    <name type="scientific">Candidatus Thiodictyon syntrophicum</name>
    <dbReference type="NCBI Taxonomy" id="1166950"/>
    <lineage>
        <taxon>Bacteria</taxon>
        <taxon>Pseudomonadati</taxon>
        <taxon>Pseudomonadota</taxon>
        <taxon>Gammaproteobacteria</taxon>
        <taxon>Chromatiales</taxon>
        <taxon>Chromatiaceae</taxon>
        <taxon>Thiodictyon</taxon>
    </lineage>
</organism>
<dbReference type="CDD" id="cd14726">
    <property type="entry name" value="TraB_PrgY-like"/>
    <property type="match status" value="1"/>
</dbReference>
<reference evidence="2 3" key="1">
    <citation type="submission" date="2017-03" db="EMBL/GenBank/DDBJ databases">
        <title>Complete genome sequence of Candidatus 'Thiodictyon syntrophicum' sp. nov. strain Cad16T, a photolithoautotroph purple sulfur bacterium isolated from an alpine meromictic lake.</title>
        <authorList>
            <person name="Luedin S.M."/>
            <person name="Pothier J.F."/>
            <person name="Danza F."/>
            <person name="Storelli N."/>
            <person name="Wittwer M."/>
            <person name="Tonolla M."/>
        </authorList>
    </citation>
    <scope>NUCLEOTIDE SEQUENCE [LARGE SCALE GENOMIC DNA]</scope>
    <source>
        <strain evidence="2 3">Cad16T</strain>
    </source>
</reference>
<dbReference type="PANTHER" id="PTHR21530:SF7">
    <property type="entry name" value="TRAB DOMAIN-CONTAINING PROTEIN"/>
    <property type="match status" value="1"/>
</dbReference>
<evidence type="ECO:0000313" key="2">
    <source>
        <dbReference type="EMBL" id="AUB79966.1"/>
    </source>
</evidence>
<feature type="transmembrane region" description="Helical" evidence="1">
    <location>
        <begin position="378"/>
        <end position="401"/>
    </location>
</feature>
<accession>A0A2K8U303</accession>
<dbReference type="InterPro" id="IPR002816">
    <property type="entry name" value="TraB/PrgY/GumN_fam"/>
</dbReference>
<dbReference type="NCBIfam" id="TIGR00261">
    <property type="entry name" value="traB"/>
    <property type="match status" value="1"/>
</dbReference>
<evidence type="ECO:0000313" key="3">
    <source>
        <dbReference type="Proteomes" id="UP000232638"/>
    </source>
</evidence>
<feature type="transmembrane region" description="Helical" evidence="1">
    <location>
        <begin position="292"/>
        <end position="314"/>
    </location>
</feature>
<feature type="transmembrane region" description="Helical" evidence="1">
    <location>
        <begin position="320"/>
        <end position="349"/>
    </location>
</feature>
<protein>
    <submittedName>
        <fullName evidence="2">Conjugal transfer protein TraB</fullName>
    </submittedName>
</protein>